<keyword evidence="11" id="KW-1185">Reference proteome</keyword>
<dbReference type="Pfam" id="PF00486">
    <property type="entry name" value="Trans_reg_C"/>
    <property type="match status" value="1"/>
</dbReference>
<dbReference type="SMART" id="SM00448">
    <property type="entry name" value="REC"/>
    <property type="match status" value="1"/>
</dbReference>
<dbReference type="EMBL" id="LVJH01000003">
    <property type="protein sequence ID" value="OAB45282.1"/>
    <property type="molecule type" value="Genomic_DNA"/>
</dbReference>
<evidence type="ECO:0000259" key="8">
    <source>
        <dbReference type="PROSITE" id="PS50110"/>
    </source>
</evidence>
<keyword evidence="2" id="KW-0902">Two-component regulatory system</keyword>
<feature type="domain" description="OmpR/PhoB-type" evidence="9">
    <location>
        <begin position="118"/>
        <end position="212"/>
    </location>
</feature>
<keyword evidence="3" id="KW-0805">Transcription regulation</keyword>
<feature type="modified residue" description="4-aspartylphosphate" evidence="6">
    <location>
        <position position="51"/>
    </location>
</feature>
<dbReference type="AlphaFoldDB" id="A0A168N1C3"/>
<dbReference type="Proteomes" id="UP000076967">
    <property type="component" value="Unassembled WGS sequence"/>
</dbReference>
<sequence length="215" mass="24756">MNILIADDDPDMLRIVVAYFKKEGFQIFTAQDGEEALDICMNHKIDLAILDWMMPKVSGIEVCRQLKKQQFAKVLMLTAKGEQEDELKALEIGADDYVRKPFEPRILILRAKKLLHIEEDITFGGLRVNIPGGKIYKDGLDLEVTNKEFHLMKCLLEHKGNILSRKVLLDQVWGFDYIGEERTVDTHIRRLREKVGEGLIKTYRGSGYSLEIPHE</sequence>
<evidence type="ECO:0000259" key="9">
    <source>
        <dbReference type="PROSITE" id="PS51755"/>
    </source>
</evidence>
<evidence type="ECO:0000313" key="11">
    <source>
        <dbReference type="Proteomes" id="UP000076967"/>
    </source>
</evidence>
<dbReference type="PANTHER" id="PTHR48111:SF73">
    <property type="entry name" value="ALKALINE PHOSPHATASE SYNTHESIS TRANSCRIPTIONAL REGULATORY PROTEIN PHOP"/>
    <property type="match status" value="1"/>
</dbReference>
<dbReference type="SMART" id="SM00862">
    <property type="entry name" value="Trans_reg_C"/>
    <property type="match status" value="1"/>
</dbReference>
<dbReference type="SUPFAM" id="SSF46894">
    <property type="entry name" value="C-terminal effector domain of the bipartite response regulators"/>
    <property type="match status" value="1"/>
</dbReference>
<gene>
    <name evidence="10" type="ORF">PGLA_03240</name>
</gene>
<keyword evidence="4 7" id="KW-0238">DNA-binding</keyword>
<dbReference type="InterPro" id="IPR016032">
    <property type="entry name" value="Sig_transdc_resp-reg_C-effctor"/>
</dbReference>
<dbReference type="OrthoDB" id="9790442at2"/>
<dbReference type="InterPro" id="IPR036388">
    <property type="entry name" value="WH-like_DNA-bd_sf"/>
</dbReference>
<evidence type="ECO:0000256" key="3">
    <source>
        <dbReference type="ARBA" id="ARBA00023015"/>
    </source>
</evidence>
<dbReference type="GO" id="GO:0005829">
    <property type="term" value="C:cytosol"/>
    <property type="evidence" value="ECO:0007669"/>
    <property type="project" value="TreeGrafter"/>
</dbReference>
<proteinExistence type="predicted"/>
<keyword evidence="1 6" id="KW-0597">Phosphoprotein</keyword>
<dbReference type="Gene3D" id="3.40.50.2300">
    <property type="match status" value="1"/>
</dbReference>
<name>A0A168N1C3_9BACL</name>
<dbReference type="InterPro" id="IPR011006">
    <property type="entry name" value="CheY-like_superfamily"/>
</dbReference>
<dbReference type="CDD" id="cd00383">
    <property type="entry name" value="trans_reg_C"/>
    <property type="match status" value="1"/>
</dbReference>
<dbReference type="CDD" id="cd17574">
    <property type="entry name" value="REC_OmpR"/>
    <property type="match status" value="1"/>
</dbReference>
<dbReference type="GO" id="GO:0000156">
    <property type="term" value="F:phosphorelay response regulator activity"/>
    <property type="evidence" value="ECO:0007669"/>
    <property type="project" value="TreeGrafter"/>
</dbReference>
<evidence type="ECO:0000256" key="1">
    <source>
        <dbReference type="ARBA" id="ARBA00022553"/>
    </source>
</evidence>
<evidence type="ECO:0000256" key="7">
    <source>
        <dbReference type="PROSITE-ProRule" id="PRU01091"/>
    </source>
</evidence>
<protein>
    <submittedName>
        <fullName evidence="10">DNA-binding response regulator</fullName>
    </submittedName>
</protein>
<dbReference type="Pfam" id="PF00072">
    <property type="entry name" value="Response_reg"/>
    <property type="match status" value="1"/>
</dbReference>
<dbReference type="SUPFAM" id="SSF52172">
    <property type="entry name" value="CheY-like"/>
    <property type="match status" value="1"/>
</dbReference>
<keyword evidence="5" id="KW-0804">Transcription</keyword>
<dbReference type="RefSeq" id="WP_068528599.1">
    <property type="nucleotide sequence ID" value="NZ_LVJH01000003.1"/>
</dbReference>
<reference evidence="10 11" key="1">
    <citation type="submission" date="2016-03" db="EMBL/GenBank/DDBJ databases">
        <title>Draft genome sequence of Paenibacillus glacialis DSM 22343.</title>
        <authorList>
            <person name="Shin S.-K."/>
            <person name="Yi H."/>
        </authorList>
    </citation>
    <scope>NUCLEOTIDE SEQUENCE [LARGE SCALE GENOMIC DNA]</scope>
    <source>
        <strain evidence="10 11">DSM 22343</strain>
    </source>
</reference>
<evidence type="ECO:0000313" key="10">
    <source>
        <dbReference type="EMBL" id="OAB45282.1"/>
    </source>
</evidence>
<dbReference type="InterPro" id="IPR001789">
    <property type="entry name" value="Sig_transdc_resp-reg_receiver"/>
</dbReference>
<dbReference type="GO" id="GO:0000976">
    <property type="term" value="F:transcription cis-regulatory region binding"/>
    <property type="evidence" value="ECO:0007669"/>
    <property type="project" value="TreeGrafter"/>
</dbReference>
<dbReference type="InterPro" id="IPR001867">
    <property type="entry name" value="OmpR/PhoB-type_DNA-bd"/>
</dbReference>
<dbReference type="STRING" id="494026.PGLA_03240"/>
<dbReference type="PROSITE" id="PS51755">
    <property type="entry name" value="OMPR_PHOB"/>
    <property type="match status" value="1"/>
</dbReference>
<dbReference type="FunFam" id="3.40.50.2300:FF:000001">
    <property type="entry name" value="DNA-binding response regulator PhoB"/>
    <property type="match status" value="1"/>
</dbReference>
<comment type="caution">
    <text evidence="10">The sequence shown here is derived from an EMBL/GenBank/DDBJ whole genome shotgun (WGS) entry which is preliminary data.</text>
</comment>
<accession>A0A168N1C3</accession>
<dbReference type="GO" id="GO:0032993">
    <property type="term" value="C:protein-DNA complex"/>
    <property type="evidence" value="ECO:0007669"/>
    <property type="project" value="TreeGrafter"/>
</dbReference>
<dbReference type="InterPro" id="IPR039420">
    <property type="entry name" value="WalR-like"/>
</dbReference>
<dbReference type="PANTHER" id="PTHR48111">
    <property type="entry name" value="REGULATOR OF RPOS"/>
    <property type="match status" value="1"/>
</dbReference>
<dbReference type="Gene3D" id="1.10.10.10">
    <property type="entry name" value="Winged helix-like DNA-binding domain superfamily/Winged helix DNA-binding domain"/>
    <property type="match status" value="1"/>
</dbReference>
<dbReference type="GO" id="GO:0006355">
    <property type="term" value="P:regulation of DNA-templated transcription"/>
    <property type="evidence" value="ECO:0007669"/>
    <property type="project" value="InterPro"/>
</dbReference>
<evidence type="ECO:0000256" key="4">
    <source>
        <dbReference type="ARBA" id="ARBA00023125"/>
    </source>
</evidence>
<dbReference type="PROSITE" id="PS50110">
    <property type="entry name" value="RESPONSE_REGULATORY"/>
    <property type="match status" value="1"/>
</dbReference>
<evidence type="ECO:0000256" key="5">
    <source>
        <dbReference type="ARBA" id="ARBA00023163"/>
    </source>
</evidence>
<organism evidence="10 11">
    <name type="scientific">Paenibacillus glacialis</name>
    <dbReference type="NCBI Taxonomy" id="494026"/>
    <lineage>
        <taxon>Bacteria</taxon>
        <taxon>Bacillati</taxon>
        <taxon>Bacillota</taxon>
        <taxon>Bacilli</taxon>
        <taxon>Bacillales</taxon>
        <taxon>Paenibacillaceae</taxon>
        <taxon>Paenibacillus</taxon>
    </lineage>
</organism>
<feature type="domain" description="Response regulatory" evidence="8">
    <location>
        <begin position="2"/>
        <end position="115"/>
    </location>
</feature>
<evidence type="ECO:0000256" key="6">
    <source>
        <dbReference type="PROSITE-ProRule" id="PRU00169"/>
    </source>
</evidence>
<evidence type="ECO:0000256" key="2">
    <source>
        <dbReference type="ARBA" id="ARBA00023012"/>
    </source>
</evidence>
<feature type="DNA-binding region" description="OmpR/PhoB-type" evidence="7">
    <location>
        <begin position="118"/>
        <end position="212"/>
    </location>
</feature>